<dbReference type="PATRIC" id="fig|698760.3.peg.537"/>
<organism evidence="1 2">
    <name type="scientific">Streptomyces turgidiscabies (strain Car8)</name>
    <dbReference type="NCBI Taxonomy" id="698760"/>
    <lineage>
        <taxon>Bacteria</taxon>
        <taxon>Bacillati</taxon>
        <taxon>Actinomycetota</taxon>
        <taxon>Actinomycetes</taxon>
        <taxon>Kitasatosporales</taxon>
        <taxon>Streptomycetaceae</taxon>
        <taxon>Streptomyces</taxon>
    </lineage>
</organism>
<proteinExistence type="predicted"/>
<dbReference type="Proteomes" id="UP000010931">
    <property type="component" value="Unassembled WGS sequence"/>
</dbReference>
<accession>L7FI23</accession>
<evidence type="ECO:0000313" key="2">
    <source>
        <dbReference type="Proteomes" id="UP000010931"/>
    </source>
</evidence>
<dbReference type="AlphaFoldDB" id="L7FI23"/>
<dbReference type="EMBL" id="AEJB01000036">
    <property type="protein sequence ID" value="ELP70829.1"/>
    <property type="molecule type" value="Genomic_DNA"/>
</dbReference>
<keyword evidence="2" id="KW-1185">Reference proteome</keyword>
<protein>
    <submittedName>
        <fullName evidence="1">Uncharacterized protein</fullName>
    </submittedName>
</protein>
<gene>
    <name evidence="1" type="ORF">STRTUCAR8_05048</name>
</gene>
<name>L7FI23_STRT8</name>
<comment type="caution">
    <text evidence="1">The sequence shown here is derived from an EMBL/GenBank/DDBJ whole genome shotgun (WGS) entry which is preliminary data.</text>
</comment>
<sequence length="61" mass="6043">MPHAQVLLAMADSIDTSLTAPDAESMGALRGAVQALPALVAGTVVQQGGEALAQAITGWLG</sequence>
<reference evidence="1 2" key="1">
    <citation type="journal article" date="2011" name="Plasmid">
        <title>Streptomyces turgidiscabies Car8 contains a modular pathogenicity island that shares virulence genes with other actinobacterial plant pathogens.</title>
        <authorList>
            <person name="Huguet-Tapia J.C."/>
            <person name="Badger J.H."/>
            <person name="Loria R."/>
            <person name="Pettis G.S."/>
        </authorList>
    </citation>
    <scope>NUCLEOTIDE SEQUENCE [LARGE SCALE GENOMIC DNA]</scope>
    <source>
        <strain evidence="1 2">Car8</strain>
    </source>
</reference>
<evidence type="ECO:0000313" key="1">
    <source>
        <dbReference type="EMBL" id="ELP70829.1"/>
    </source>
</evidence>